<dbReference type="InterPro" id="IPR007219">
    <property type="entry name" value="XnlR_reg_dom"/>
</dbReference>
<evidence type="ECO:0000256" key="3">
    <source>
        <dbReference type="ARBA" id="ARBA00023125"/>
    </source>
</evidence>
<dbReference type="InterPro" id="IPR001138">
    <property type="entry name" value="Zn2Cys6_DnaBD"/>
</dbReference>
<dbReference type="PANTHER" id="PTHR46910:SF32">
    <property type="entry name" value="TRANSCRIPTION FACTOR DOMAIN-CONTAINING PROTEIN-RELATED"/>
    <property type="match status" value="1"/>
</dbReference>
<dbReference type="GO" id="GO:0003677">
    <property type="term" value="F:DNA binding"/>
    <property type="evidence" value="ECO:0007669"/>
    <property type="project" value="UniProtKB-KW"/>
</dbReference>
<dbReference type="GO" id="GO:0000981">
    <property type="term" value="F:DNA-binding transcription factor activity, RNA polymerase II-specific"/>
    <property type="evidence" value="ECO:0007669"/>
    <property type="project" value="InterPro"/>
</dbReference>
<dbReference type="OrthoDB" id="3548654at2759"/>
<dbReference type="AlphaFoldDB" id="A0A9W9KBJ7"/>
<reference evidence="8" key="2">
    <citation type="journal article" date="2023" name="IMA Fungus">
        <title>Comparative genomic study of the Penicillium genus elucidates a diverse pangenome and 15 lateral gene transfer events.</title>
        <authorList>
            <person name="Petersen C."/>
            <person name="Sorensen T."/>
            <person name="Nielsen M.R."/>
            <person name="Sondergaard T.E."/>
            <person name="Sorensen J.L."/>
            <person name="Fitzpatrick D.A."/>
            <person name="Frisvad J.C."/>
            <person name="Nielsen K.L."/>
        </authorList>
    </citation>
    <scope>NUCLEOTIDE SEQUENCE</scope>
    <source>
        <strain evidence="8">IBT 30069</strain>
    </source>
</reference>
<dbReference type="Pfam" id="PF00172">
    <property type="entry name" value="Zn_clus"/>
    <property type="match status" value="1"/>
</dbReference>
<keyword evidence="9" id="KW-1185">Reference proteome</keyword>
<dbReference type="Pfam" id="PF04082">
    <property type="entry name" value="Fungal_trans"/>
    <property type="match status" value="1"/>
</dbReference>
<dbReference type="PROSITE" id="PS50048">
    <property type="entry name" value="ZN2_CY6_FUNGAL_2"/>
    <property type="match status" value="1"/>
</dbReference>
<feature type="compositionally biased region" description="Acidic residues" evidence="6">
    <location>
        <begin position="84"/>
        <end position="94"/>
    </location>
</feature>
<evidence type="ECO:0000256" key="1">
    <source>
        <dbReference type="ARBA" id="ARBA00022723"/>
    </source>
</evidence>
<proteinExistence type="predicted"/>
<dbReference type="GO" id="GO:0008270">
    <property type="term" value="F:zinc ion binding"/>
    <property type="evidence" value="ECO:0007669"/>
    <property type="project" value="InterPro"/>
</dbReference>
<keyword evidence="3" id="KW-0238">DNA-binding</keyword>
<feature type="region of interest" description="Disordered" evidence="6">
    <location>
        <begin position="596"/>
        <end position="615"/>
    </location>
</feature>
<dbReference type="SMART" id="SM00906">
    <property type="entry name" value="Fungal_trans"/>
    <property type="match status" value="1"/>
</dbReference>
<feature type="region of interest" description="Disordered" evidence="6">
    <location>
        <begin position="59"/>
        <end position="94"/>
    </location>
</feature>
<dbReference type="GO" id="GO:0006351">
    <property type="term" value="P:DNA-templated transcription"/>
    <property type="evidence" value="ECO:0007669"/>
    <property type="project" value="InterPro"/>
</dbReference>
<keyword evidence="5" id="KW-0539">Nucleus</keyword>
<feature type="domain" description="Zn(2)-C6 fungal-type" evidence="7">
    <location>
        <begin position="1"/>
        <end position="29"/>
    </location>
</feature>
<evidence type="ECO:0000313" key="8">
    <source>
        <dbReference type="EMBL" id="KAJ5100260.1"/>
    </source>
</evidence>
<dbReference type="Proteomes" id="UP001149165">
    <property type="component" value="Unassembled WGS sequence"/>
</dbReference>
<comment type="caution">
    <text evidence="8">The sequence shown here is derived from an EMBL/GenBank/DDBJ whole genome shotgun (WGS) entry which is preliminary data.</text>
</comment>
<evidence type="ECO:0000256" key="6">
    <source>
        <dbReference type="SAM" id="MobiDB-lite"/>
    </source>
</evidence>
<accession>A0A9W9KBJ7</accession>
<dbReference type="CDD" id="cd12148">
    <property type="entry name" value="fungal_TF_MHR"/>
    <property type="match status" value="1"/>
</dbReference>
<evidence type="ECO:0000313" key="9">
    <source>
        <dbReference type="Proteomes" id="UP001149165"/>
    </source>
</evidence>
<gene>
    <name evidence="8" type="ORF">N7456_006312</name>
</gene>
<evidence type="ECO:0000256" key="5">
    <source>
        <dbReference type="ARBA" id="ARBA00023242"/>
    </source>
</evidence>
<evidence type="ECO:0000256" key="2">
    <source>
        <dbReference type="ARBA" id="ARBA00023015"/>
    </source>
</evidence>
<keyword evidence="4" id="KW-0804">Transcription</keyword>
<sequence>CVRCRRQKIKCGGKHPCEPCKRRRIRCDYEAEEPKVFISKRYISDLEEKIALLEAQLESPPGSARMRSTRSHSVYEYAQHQPASEEEEGDEQYEDQQEVVQICDPLLASGYLTHVTNKKGTPCHSSNYSFTQRILRLLHCRLSCEPYPPSEWHPCGSYEFGWDKQDISVEAEIGGLPSKDHALYLLSAVKFRAGQIYHLYDEEFFMSQLDQFYLSPAENVSNMKVWYIHFLVLLAFGKAFVVCDADGRRPPGSYLFLRAVKLLPDATYLISDFITATEILCCMALYYQALDGRVAAYEKIGQATRMGLTMGMHTCMQPDSLDETLIQRCRKVWWTVVVLDRQISGLLGLPIQVRDDDIATPFPIFPDSEQQAAASKLQIGLSRALAQVVKTVYCSDTKHDVSFISRTQDALRYVASVAHGLNTYFPLPDRASGDGISPIPGHLNILYHQCIVVATRPFLSIVLKKWVKGPEDKVSSLLCGDPIRHILVVGVESAKRISSILCSLRDQDLIETFLPFQLESAFSAATVLAIAATHFSSMFDYDDSSFQDIIEVLQLMISKGNAPAAERLSELQRLRQMLDERRESFLGPHPSAIQAKELTPESGGENDTTTQISPTTRNLHGSLALALDWGEGPSFEGFYSEPQNLNAIAESLNFWDSTDWFPMISDEVFQQMSNQETLYSPRVYR</sequence>
<dbReference type="SUPFAM" id="SSF57701">
    <property type="entry name" value="Zn2/Cys6 DNA-binding domain"/>
    <property type="match status" value="1"/>
</dbReference>
<name>A0A9W9KBJ7_9EURO</name>
<keyword evidence="2" id="KW-0805">Transcription regulation</keyword>
<dbReference type="CDD" id="cd00067">
    <property type="entry name" value="GAL4"/>
    <property type="match status" value="1"/>
</dbReference>
<protein>
    <recommendedName>
        <fullName evidence="7">Zn(2)-C6 fungal-type domain-containing protein</fullName>
    </recommendedName>
</protein>
<dbReference type="Gene3D" id="4.10.240.10">
    <property type="entry name" value="Zn(2)-C6 fungal-type DNA-binding domain"/>
    <property type="match status" value="1"/>
</dbReference>
<feature type="compositionally biased region" description="Polar residues" evidence="6">
    <location>
        <begin position="605"/>
        <end position="615"/>
    </location>
</feature>
<dbReference type="InterPro" id="IPR050987">
    <property type="entry name" value="AtrR-like"/>
</dbReference>
<dbReference type="InterPro" id="IPR036864">
    <property type="entry name" value="Zn2-C6_fun-type_DNA-bd_sf"/>
</dbReference>
<evidence type="ECO:0000256" key="4">
    <source>
        <dbReference type="ARBA" id="ARBA00023163"/>
    </source>
</evidence>
<dbReference type="EMBL" id="JAPQKH010000004">
    <property type="protein sequence ID" value="KAJ5100260.1"/>
    <property type="molecule type" value="Genomic_DNA"/>
</dbReference>
<organism evidence="8 9">
    <name type="scientific">Penicillium angulare</name>
    <dbReference type="NCBI Taxonomy" id="116970"/>
    <lineage>
        <taxon>Eukaryota</taxon>
        <taxon>Fungi</taxon>
        <taxon>Dikarya</taxon>
        <taxon>Ascomycota</taxon>
        <taxon>Pezizomycotina</taxon>
        <taxon>Eurotiomycetes</taxon>
        <taxon>Eurotiomycetidae</taxon>
        <taxon>Eurotiales</taxon>
        <taxon>Aspergillaceae</taxon>
        <taxon>Penicillium</taxon>
    </lineage>
</organism>
<keyword evidence="1" id="KW-0479">Metal-binding</keyword>
<feature type="non-terminal residue" evidence="8">
    <location>
        <position position="1"/>
    </location>
</feature>
<evidence type="ECO:0000259" key="7">
    <source>
        <dbReference type="PROSITE" id="PS50048"/>
    </source>
</evidence>
<dbReference type="PANTHER" id="PTHR46910">
    <property type="entry name" value="TRANSCRIPTION FACTOR PDR1"/>
    <property type="match status" value="1"/>
</dbReference>
<reference evidence="8" key="1">
    <citation type="submission" date="2022-11" db="EMBL/GenBank/DDBJ databases">
        <authorList>
            <person name="Petersen C."/>
        </authorList>
    </citation>
    <scope>NUCLEOTIDE SEQUENCE</scope>
    <source>
        <strain evidence="8">IBT 30069</strain>
    </source>
</reference>